<comment type="caution">
    <text evidence="1">The sequence shown here is derived from an EMBL/GenBank/DDBJ whole genome shotgun (WGS) entry which is preliminary data.</text>
</comment>
<sequence length="63" mass="7201">MAASWVESDSLPLGLSSMSPVYGNGLFSPRQSKFHLFPNRRKYDHRNNMYRDWAITPSILGIS</sequence>
<dbReference type="EMBL" id="JADNYJ010000332">
    <property type="protein sequence ID" value="KAF8870911.1"/>
    <property type="molecule type" value="Genomic_DNA"/>
</dbReference>
<organism evidence="1 2">
    <name type="scientific">Gymnopilus junonius</name>
    <name type="common">Spectacular rustgill mushroom</name>
    <name type="synonym">Gymnopilus spectabilis subsp. junonius</name>
    <dbReference type="NCBI Taxonomy" id="109634"/>
    <lineage>
        <taxon>Eukaryota</taxon>
        <taxon>Fungi</taxon>
        <taxon>Dikarya</taxon>
        <taxon>Basidiomycota</taxon>
        <taxon>Agaricomycotina</taxon>
        <taxon>Agaricomycetes</taxon>
        <taxon>Agaricomycetidae</taxon>
        <taxon>Agaricales</taxon>
        <taxon>Agaricineae</taxon>
        <taxon>Hymenogastraceae</taxon>
        <taxon>Gymnopilus</taxon>
    </lineage>
</organism>
<name>A0A9P5N8H9_GYMJU</name>
<accession>A0A9P5N8H9</accession>
<evidence type="ECO:0000313" key="2">
    <source>
        <dbReference type="Proteomes" id="UP000724874"/>
    </source>
</evidence>
<evidence type="ECO:0000313" key="1">
    <source>
        <dbReference type="EMBL" id="KAF8870911.1"/>
    </source>
</evidence>
<reference evidence="1" key="1">
    <citation type="submission" date="2020-11" db="EMBL/GenBank/DDBJ databases">
        <authorList>
            <consortium name="DOE Joint Genome Institute"/>
            <person name="Ahrendt S."/>
            <person name="Riley R."/>
            <person name="Andreopoulos W."/>
            <person name="LaButti K."/>
            <person name="Pangilinan J."/>
            <person name="Ruiz-duenas F.J."/>
            <person name="Barrasa J.M."/>
            <person name="Sanchez-Garcia M."/>
            <person name="Camarero S."/>
            <person name="Miyauchi S."/>
            <person name="Serrano A."/>
            <person name="Linde D."/>
            <person name="Babiker R."/>
            <person name="Drula E."/>
            <person name="Ayuso-Fernandez I."/>
            <person name="Pacheco R."/>
            <person name="Padilla G."/>
            <person name="Ferreira P."/>
            <person name="Barriuso J."/>
            <person name="Kellner H."/>
            <person name="Castanera R."/>
            <person name="Alfaro M."/>
            <person name="Ramirez L."/>
            <person name="Pisabarro A.G."/>
            <person name="Kuo A."/>
            <person name="Tritt A."/>
            <person name="Lipzen A."/>
            <person name="He G."/>
            <person name="Yan M."/>
            <person name="Ng V."/>
            <person name="Cullen D."/>
            <person name="Martin F."/>
            <person name="Rosso M.-N."/>
            <person name="Henrissat B."/>
            <person name="Hibbett D."/>
            <person name="Martinez A.T."/>
            <person name="Grigoriev I.V."/>
        </authorList>
    </citation>
    <scope>NUCLEOTIDE SEQUENCE</scope>
    <source>
        <strain evidence="1">AH 44721</strain>
    </source>
</reference>
<dbReference type="Proteomes" id="UP000724874">
    <property type="component" value="Unassembled WGS sequence"/>
</dbReference>
<gene>
    <name evidence="1" type="ORF">CPB84DRAFT_1801518</name>
</gene>
<dbReference type="AlphaFoldDB" id="A0A9P5N8H9"/>
<keyword evidence="2" id="KW-1185">Reference proteome</keyword>
<proteinExistence type="predicted"/>
<protein>
    <submittedName>
        <fullName evidence="1">Uncharacterized protein</fullName>
    </submittedName>
</protein>